<dbReference type="STRING" id="394193.SAMN04489732_106360"/>
<gene>
    <name evidence="3" type="ORF">SAMN04489732_106360</name>
</gene>
<keyword evidence="2" id="KW-0732">Signal</keyword>
<dbReference type="RefSeq" id="WP_245787351.1">
    <property type="nucleotide sequence ID" value="NZ_FOEF01000006.1"/>
</dbReference>
<sequence>MRHLTKLVGTGLILLTVTACGGQETMATHPASGNDPAAPSSATTPPSPGAPGKPRLELPPGSTPVPAAKVDAAALPKDFPHQVYTANGGTIINLRAEEGGCQHALGEATEQTAQHVVLDLSETKAQTGQMCTMDLRYPYISVALAAPLGDRTVVLKQSPPR</sequence>
<evidence type="ECO:0000256" key="1">
    <source>
        <dbReference type="SAM" id="MobiDB-lite"/>
    </source>
</evidence>
<accession>A0A1H8X6N0</accession>
<feature type="signal peptide" evidence="2">
    <location>
        <begin position="1"/>
        <end position="21"/>
    </location>
</feature>
<dbReference type="AlphaFoldDB" id="A0A1H8X6N0"/>
<dbReference type="PROSITE" id="PS51257">
    <property type="entry name" value="PROKAR_LIPOPROTEIN"/>
    <property type="match status" value="1"/>
</dbReference>
<dbReference type="EMBL" id="FOEF01000006">
    <property type="protein sequence ID" value="SEP35580.1"/>
    <property type="molecule type" value="Genomic_DNA"/>
</dbReference>
<dbReference type="Proteomes" id="UP000198582">
    <property type="component" value="Unassembled WGS sequence"/>
</dbReference>
<proteinExistence type="predicted"/>
<reference evidence="3 4" key="1">
    <citation type="submission" date="2016-10" db="EMBL/GenBank/DDBJ databases">
        <authorList>
            <person name="de Groot N.N."/>
        </authorList>
    </citation>
    <scope>NUCLEOTIDE SEQUENCE [LARGE SCALE GENOMIC DNA]</scope>
    <source>
        <strain evidence="3 4">DSM 44993</strain>
    </source>
</reference>
<feature type="region of interest" description="Disordered" evidence="1">
    <location>
        <begin position="26"/>
        <end position="65"/>
    </location>
</feature>
<name>A0A1H8X6N0_9PSEU</name>
<organism evidence="3 4">
    <name type="scientific">Amycolatopsis saalfeldensis</name>
    <dbReference type="NCBI Taxonomy" id="394193"/>
    <lineage>
        <taxon>Bacteria</taxon>
        <taxon>Bacillati</taxon>
        <taxon>Actinomycetota</taxon>
        <taxon>Actinomycetes</taxon>
        <taxon>Pseudonocardiales</taxon>
        <taxon>Pseudonocardiaceae</taxon>
        <taxon>Amycolatopsis</taxon>
    </lineage>
</organism>
<feature type="chain" id="PRO_5039564462" evidence="2">
    <location>
        <begin position="22"/>
        <end position="161"/>
    </location>
</feature>
<evidence type="ECO:0000313" key="3">
    <source>
        <dbReference type="EMBL" id="SEP35580.1"/>
    </source>
</evidence>
<evidence type="ECO:0000313" key="4">
    <source>
        <dbReference type="Proteomes" id="UP000198582"/>
    </source>
</evidence>
<protein>
    <submittedName>
        <fullName evidence="3">Uncharacterized protein</fullName>
    </submittedName>
</protein>
<keyword evidence="4" id="KW-1185">Reference proteome</keyword>
<evidence type="ECO:0000256" key="2">
    <source>
        <dbReference type="SAM" id="SignalP"/>
    </source>
</evidence>